<gene>
    <name evidence="1" type="ORF">ACFFUA_38095</name>
</gene>
<dbReference type="RefSeq" id="WP_380957979.1">
    <property type="nucleotide sequence ID" value="NZ_JBHMDI010000369.1"/>
</dbReference>
<accession>A0ABV5LMM6</accession>
<evidence type="ECO:0000313" key="1">
    <source>
        <dbReference type="EMBL" id="MFB9353141.1"/>
    </source>
</evidence>
<dbReference type="EMBL" id="JBHMDI010000369">
    <property type="protein sequence ID" value="MFB9353141.1"/>
    <property type="molecule type" value="Genomic_DNA"/>
</dbReference>
<comment type="caution">
    <text evidence="1">The sequence shown here is derived from an EMBL/GenBank/DDBJ whole genome shotgun (WGS) entry which is preliminary data.</text>
</comment>
<evidence type="ECO:0000313" key="2">
    <source>
        <dbReference type="Proteomes" id="UP001589753"/>
    </source>
</evidence>
<feature type="non-terminal residue" evidence="1">
    <location>
        <position position="170"/>
    </location>
</feature>
<protein>
    <submittedName>
        <fullName evidence="1">Uncharacterized protein</fullName>
    </submittedName>
</protein>
<proteinExistence type="predicted"/>
<keyword evidence="2" id="KW-1185">Reference proteome</keyword>
<reference evidence="1 2" key="1">
    <citation type="submission" date="2024-09" db="EMBL/GenBank/DDBJ databases">
        <authorList>
            <person name="Sun Q."/>
            <person name="Mori K."/>
        </authorList>
    </citation>
    <scope>NUCLEOTIDE SEQUENCE [LARGE SCALE GENOMIC DNA]</scope>
    <source>
        <strain evidence="1 2">JCM 9767</strain>
    </source>
</reference>
<sequence>MADDDIEVMASYVKATGKKGDIPCDIYSVSGLPGSSTRGMPYYPVPIARKILDDAVWMNDIVRVPSPDHHFLSLCYHVVYHKGYASGVPSEDEERDRKVLPCFDHDYLETLKRLGRESSLNLGDADITLEGLDRILSEAGWKPAHDTLEKLSLKNQWINDVLRTEPIDVP</sequence>
<name>A0ABV5LMM6_9ACTN</name>
<organism evidence="1 2">
    <name type="scientific">Streptomyces heliomycini</name>
    <dbReference type="NCBI Taxonomy" id="284032"/>
    <lineage>
        <taxon>Bacteria</taxon>
        <taxon>Bacillati</taxon>
        <taxon>Actinomycetota</taxon>
        <taxon>Actinomycetes</taxon>
        <taxon>Kitasatosporales</taxon>
        <taxon>Streptomycetaceae</taxon>
        <taxon>Streptomyces</taxon>
    </lineage>
</organism>
<dbReference type="Proteomes" id="UP001589753">
    <property type="component" value="Unassembled WGS sequence"/>
</dbReference>